<evidence type="ECO:0000256" key="5">
    <source>
        <dbReference type="PIRSR" id="PIRSR000149-3"/>
    </source>
</evidence>
<evidence type="ECO:0000256" key="6">
    <source>
        <dbReference type="PIRSR" id="PIRSR000149-4"/>
    </source>
</evidence>
<sequence length="333" mass="35828">MALRVGINGFGRIGRLVVRAAKRRNAPIDFVAVNDLTDAATLQHLMRFDSVHGIWQECPAKPSDAGLMVVGDVMKVFAEKDPAKLPWKDLGVEVVIEATGRFTDKDKAVAHLQAGARTVLVSAPSRGADLTFVMGVNHHGFDRAKHTVVSIGSCTTNCLAPIAKVLNDSFGIERGFMTTIHAYTNDQNILDLPHKDLRRARAAAMSMIPTSTGAAKAIGEVLPELKGKLDGYAVRVPVCDGSLVDLVCTIKKPTDRGAINAAMKAAADGPLKGYLEYCEDPIVSQDIIGNPASSVFDSLSTLVMDGTSVKVFSWYDNEWGFSNRMVDALLMMA</sequence>
<dbReference type="Pfam" id="PF00044">
    <property type="entry name" value="Gp_dh_N"/>
    <property type="match status" value="1"/>
</dbReference>
<feature type="binding site" evidence="4">
    <location>
        <begin position="212"/>
        <end position="213"/>
    </location>
    <ligand>
        <name>D-glyceraldehyde 3-phosphate</name>
        <dbReference type="ChEBI" id="CHEBI:59776"/>
    </ligand>
</feature>
<dbReference type="FunFam" id="3.40.50.720:FF:000001">
    <property type="entry name" value="Glyceraldehyde-3-phosphate dehydrogenase"/>
    <property type="match status" value="1"/>
</dbReference>
<dbReference type="PANTHER" id="PTHR43148">
    <property type="entry name" value="GLYCERALDEHYDE-3-PHOSPHATE DEHYDROGENASE 2"/>
    <property type="match status" value="1"/>
</dbReference>
<dbReference type="SMART" id="SM00846">
    <property type="entry name" value="Gp_dh_N"/>
    <property type="match status" value="1"/>
</dbReference>
<feature type="binding site" evidence="4">
    <location>
        <begin position="153"/>
        <end position="155"/>
    </location>
    <ligand>
        <name>D-glyceraldehyde 3-phosphate</name>
        <dbReference type="ChEBI" id="CHEBI:59776"/>
    </ligand>
</feature>
<feature type="binding site" evidence="5">
    <location>
        <position position="35"/>
    </location>
    <ligand>
        <name>NAD(+)</name>
        <dbReference type="ChEBI" id="CHEBI:57540"/>
    </ligand>
</feature>
<evidence type="ECO:0000313" key="9">
    <source>
        <dbReference type="EMBL" id="NOT34203.1"/>
    </source>
</evidence>
<evidence type="ECO:0000256" key="1">
    <source>
        <dbReference type="ARBA" id="ARBA00007406"/>
    </source>
</evidence>
<gene>
    <name evidence="9" type="primary">gap</name>
    <name evidence="9" type="ORF">HOP12_08555</name>
</gene>
<dbReference type="InterPro" id="IPR020829">
    <property type="entry name" value="GlycerAld_3-P_DH_cat"/>
</dbReference>
<evidence type="ECO:0000256" key="2">
    <source>
        <dbReference type="ARBA" id="ARBA00023002"/>
    </source>
</evidence>
<dbReference type="Pfam" id="PF02800">
    <property type="entry name" value="Gp_dh_C"/>
    <property type="match status" value="1"/>
</dbReference>
<dbReference type="PRINTS" id="PR00078">
    <property type="entry name" value="G3PDHDRGNASE"/>
</dbReference>
<evidence type="ECO:0000313" key="10">
    <source>
        <dbReference type="Proteomes" id="UP000580839"/>
    </source>
</evidence>
<evidence type="ECO:0000259" key="8">
    <source>
        <dbReference type="SMART" id="SM00846"/>
    </source>
</evidence>
<dbReference type="GO" id="GO:0006006">
    <property type="term" value="P:glucose metabolic process"/>
    <property type="evidence" value="ECO:0007669"/>
    <property type="project" value="InterPro"/>
</dbReference>
<dbReference type="InterPro" id="IPR020828">
    <property type="entry name" value="GlycerAld_3-P_DH_NAD(P)-bd"/>
</dbReference>
<keyword evidence="2" id="KW-0560">Oxidoreductase</keyword>
<feature type="binding site" evidence="5">
    <location>
        <begin position="12"/>
        <end position="13"/>
    </location>
    <ligand>
        <name>NAD(+)</name>
        <dbReference type="ChEBI" id="CHEBI:57540"/>
    </ligand>
</feature>
<evidence type="ECO:0000256" key="7">
    <source>
        <dbReference type="RuleBase" id="RU000397"/>
    </source>
</evidence>
<dbReference type="Proteomes" id="UP000580839">
    <property type="component" value="Unassembled WGS sequence"/>
</dbReference>
<dbReference type="GO" id="GO:0050661">
    <property type="term" value="F:NADP binding"/>
    <property type="evidence" value="ECO:0007669"/>
    <property type="project" value="InterPro"/>
</dbReference>
<dbReference type="NCBIfam" id="TIGR01534">
    <property type="entry name" value="GAPDH-I"/>
    <property type="match status" value="1"/>
</dbReference>
<feature type="site" description="Activates thiol group during catalysis" evidence="6">
    <location>
        <position position="181"/>
    </location>
</feature>
<dbReference type="InterPro" id="IPR006424">
    <property type="entry name" value="Glyceraldehyde-3-P_DH_1"/>
</dbReference>
<dbReference type="GO" id="GO:0016620">
    <property type="term" value="F:oxidoreductase activity, acting on the aldehyde or oxo group of donors, NAD or NADP as acceptor"/>
    <property type="evidence" value="ECO:0007669"/>
    <property type="project" value="InterPro"/>
</dbReference>
<feature type="domain" description="Glyceraldehyde 3-phosphate dehydrogenase NAD(P) binding" evidence="8">
    <location>
        <begin position="3"/>
        <end position="154"/>
    </location>
</feature>
<dbReference type="PIRSF" id="PIRSF000149">
    <property type="entry name" value="GAP_DH"/>
    <property type="match status" value="1"/>
</dbReference>
<keyword evidence="5" id="KW-0547">Nucleotide-binding</keyword>
<dbReference type="FunFam" id="3.30.360.10:FF:000002">
    <property type="entry name" value="Glyceraldehyde-3-phosphate dehydrogenase"/>
    <property type="match status" value="1"/>
</dbReference>
<comment type="similarity">
    <text evidence="1 7">Belongs to the glyceraldehyde-3-phosphate dehydrogenase family.</text>
</comment>
<dbReference type="EMBL" id="JABFRW010000099">
    <property type="protein sequence ID" value="NOT34203.1"/>
    <property type="molecule type" value="Genomic_DNA"/>
</dbReference>
<feature type="binding site" evidence="5">
    <location>
        <position position="122"/>
    </location>
    <ligand>
        <name>NAD(+)</name>
        <dbReference type="ChEBI" id="CHEBI:57540"/>
    </ligand>
</feature>
<feature type="binding site" evidence="4">
    <location>
        <position position="184"/>
    </location>
    <ligand>
        <name>D-glyceraldehyde 3-phosphate</name>
        <dbReference type="ChEBI" id="CHEBI:59776"/>
    </ligand>
</feature>
<feature type="active site" description="Nucleophile" evidence="3">
    <location>
        <position position="154"/>
    </location>
</feature>
<dbReference type="SUPFAM" id="SSF55347">
    <property type="entry name" value="Glyceraldehyde-3-phosphate dehydrogenase-like, C-terminal domain"/>
    <property type="match status" value="1"/>
</dbReference>
<dbReference type="GO" id="GO:0051287">
    <property type="term" value="F:NAD binding"/>
    <property type="evidence" value="ECO:0007669"/>
    <property type="project" value="InterPro"/>
</dbReference>
<organism evidence="9 10">
    <name type="scientific">Eiseniibacteriota bacterium</name>
    <dbReference type="NCBI Taxonomy" id="2212470"/>
    <lineage>
        <taxon>Bacteria</taxon>
        <taxon>Candidatus Eiseniibacteriota</taxon>
    </lineage>
</organism>
<proteinExistence type="inferred from homology"/>
<reference evidence="9 10" key="1">
    <citation type="submission" date="2020-04" db="EMBL/GenBank/DDBJ databases">
        <title>Metagenomic profiling of ammonia- and methane-oxidizing microorganisms in a Dutch drinking water treatment plant.</title>
        <authorList>
            <person name="Poghosyan L."/>
            <person name="Leucker S."/>
        </authorList>
    </citation>
    <scope>NUCLEOTIDE SEQUENCE [LARGE SCALE GENOMIC DNA]</scope>
    <source>
        <strain evidence="9">S-RSF-IL-03</strain>
    </source>
</reference>
<dbReference type="CDD" id="cd05214">
    <property type="entry name" value="GAPDH_I_N"/>
    <property type="match status" value="1"/>
</dbReference>
<dbReference type="CDD" id="cd18126">
    <property type="entry name" value="GAPDH_I_C"/>
    <property type="match status" value="1"/>
</dbReference>
<evidence type="ECO:0000256" key="3">
    <source>
        <dbReference type="PIRSR" id="PIRSR000149-1"/>
    </source>
</evidence>
<accession>A0A849SKI5</accession>
<dbReference type="Gene3D" id="3.40.50.720">
    <property type="entry name" value="NAD(P)-binding Rossmann-like Domain"/>
    <property type="match status" value="1"/>
</dbReference>
<feature type="binding site" evidence="5">
    <location>
        <position position="317"/>
    </location>
    <ligand>
        <name>NAD(+)</name>
        <dbReference type="ChEBI" id="CHEBI:57540"/>
    </ligand>
</feature>
<feature type="binding site" evidence="4">
    <location>
        <position position="235"/>
    </location>
    <ligand>
        <name>D-glyceraldehyde 3-phosphate</name>
        <dbReference type="ChEBI" id="CHEBI:59776"/>
    </ligand>
</feature>
<dbReference type="Gene3D" id="3.30.360.10">
    <property type="entry name" value="Dihydrodipicolinate Reductase, domain 2"/>
    <property type="match status" value="1"/>
</dbReference>
<protein>
    <submittedName>
        <fullName evidence="9">Type I glyceraldehyde-3-phosphate dehydrogenase</fullName>
    </submittedName>
</protein>
<dbReference type="SUPFAM" id="SSF51735">
    <property type="entry name" value="NAD(P)-binding Rossmann-fold domains"/>
    <property type="match status" value="1"/>
</dbReference>
<dbReference type="AlphaFoldDB" id="A0A849SKI5"/>
<dbReference type="InterPro" id="IPR036291">
    <property type="entry name" value="NAD(P)-bd_dom_sf"/>
</dbReference>
<dbReference type="InterPro" id="IPR020831">
    <property type="entry name" value="GlycerAld/Erythrose_P_DH"/>
</dbReference>
<comment type="caution">
    <text evidence="9">The sequence shown here is derived from an EMBL/GenBank/DDBJ whole genome shotgun (WGS) entry which is preliminary data.</text>
</comment>
<keyword evidence="5" id="KW-0520">NAD</keyword>
<evidence type="ECO:0000256" key="4">
    <source>
        <dbReference type="PIRSR" id="PIRSR000149-2"/>
    </source>
</evidence>
<name>A0A849SKI5_UNCEI</name>